<evidence type="ECO:0000313" key="2">
    <source>
        <dbReference type="Proteomes" id="UP000054279"/>
    </source>
</evidence>
<organism evidence="1 2">
    <name type="scientific">Sphaerobolus stellatus (strain SS14)</name>
    <dbReference type="NCBI Taxonomy" id="990650"/>
    <lineage>
        <taxon>Eukaryota</taxon>
        <taxon>Fungi</taxon>
        <taxon>Dikarya</taxon>
        <taxon>Basidiomycota</taxon>
        <taxon>Agaricomycotina</taxon>
        <taxon>Agaricomycetes</taxon>
        <taxon>Phallomycetidae</taxon>
        <taxon>Geastrales</taxon>
        <taxon>Sphaerobolaceae</taxon>
        <taxon>Sphaerobolus</taxon>
    </lineage>
</organism>
<proteinExistence type="predicted"/>
<dbReference type="AlphaFoldDB" id="A0A0C9UIW7"/>
<sequence length="64" mass="6609">MDGSALSSTNRASASFATLLTSGLSEGVKGGGVGCRERKSRNTFRTSPEYCGRITIISGPPLTT</sequence>
<name>A0A0C9UIW7_SPHS4</name>
<gene>
    <name evidence="1" type="ORF">M422DRAFT_38898</name>
</gene>
<dbReference type="HOGENOM" id="CLU_2869093_0_0_1"/>
<keyword evidence="2" id="KW-1185">Reference proteome</keyword>
<protein>
    <submittedName>
        <fullName evidence="1">Unplaced genomic scaffold SPHSTscaffold_353, whole genome shotgun sequence</fullName>
    </submittedName>
</protein>
<evidence type="ECO:0000313" key="1">
    <source>
        <dbReference type="EMBL" id="KIJ25200.1"/>
    </source>
</evidence>
<reference evidence="1 2" key="1">
    <citation type="submission" date="2014-06" db="EMBL/GenBank/DDBJ databases">
        <title>Evolutionary Origins and Diversification of the Mycorrhizal Mutualists.</title>
        <authorList>
            <consortium name="DOE Joint Genome Institute"/>
            <consortium name="Mycorrhizal Genomics Consortium"/>
            <person name="Kohler A."/>
            <person name="Kuo A."/>
            <person name="Nagy L.G."/>
            <person name="Floudas D."/>
            <person name="Copeland A."/>
            <person name="Barry K.W."/>
            <person name="Cichocki N."/>
            <person name="Veneault-Fourrey C."/>
            <person name="LaButti K."/>
            <person name="Lindquist E.A."/>
            <person name="Lipzen A."/>
            <person name="Lundell T."/>
            <person name="Morin E."/>
            <person name="Murat C."/>
            <person name="Riley R."/>
            <person name="Ohm R."/>
            <person name="Sun H."/>
            <person name="Tunlid A."/>
            <person name="Henrissat B."/>
            <person name="Grigoriev I.V."/>
            <person name="Hibbett D.S."/>
            <person name="Martin F."/>
        </authorList>
    </citation>
    <scope>NUCLEOTIDE SEQUENCE [LARGE SCALE GENOMIC DNA]</scope>
    <source>
        <strain evidence="1 2">SS14</strain>
    </source>
</reference>
<dbReference type="EMBL" id="KN837428">
    <property type="protein sequence ID" value="KIJ25200.1"/>
    <property type="molecule type" value="Genomic_DNA"/>
</dbReference>
<dbReference type="Proteomes" id="UP000054279">
    <property type="component" value="Unassembled WGS sequence"/>
</dbReference>
<accession>A0A0C9UIW7</accession>